<keyword evidence="1" id="KW-0547">Nucleotide-binding</keyword>
<proteinExistence type="predicted"/>
<reference evidence="5" key="1">
    <citation type="journal article" date="2020" name="mSystems">
        <title>Genome- and Community-Level Interaction Insights into Carbon Utilization and Element Cycling Functions of Hydrothermarchaeota in Hydrothermal Sediment.</title>
        <authorList>
            <person name="Zhou Z."/>
            <person name="Liu Y."/>
            <person name="Xu W."/>
            <person name="Pan J."/>
            <person name="Luo Z.H."/>
            <person name="Li M."/>
        </authorList>
    </citation>
    <scope>NUCLEOTIDE SEQUENCE [LARGE SCALE GENOMIC DNA]</scope>
    <source>
        <strain evidence="5">SpSt-548</strain>
    </source>
</reference>
<name>A0A7V4G9J0_9BACT</name>
<dbReference type="InterPro" id="IPR043128">
    <property type="entry name" value="Rev_trsase/Diguanyl_cyclase"/>
</dbReference>
<evidence type="ECO:0000256" key="1">
    <source>
        <dbReference type="ARBA" id="ARBA00022741"/>
    </source>
</evidence>
<dbReference type="Pfam" id="PF22335">
    <property type="entry name" value="Cas10-Cmr2_palm2"/>
    <property type="match status" value="1"/>
</dbReference>
<evidence type="ECO:0000259" key="3">
    <source>
        <dbReference type="Pfam" id="PF12469"/>
    </source>
</evidence>
<feature type="domain" description="Cas10/Cmr2 second palm" evidence="4">
    <location>
        <begin position="386"/>
        <end position="510"/>
    </location>
</feature>
<dbReference type="GO" id="GO:0000166">
    <property type="term" value="F:nucleotide binding"/>
    <property type="evidence" value="ECO:0007669"/>
    <property type="project" value="UniProtKB-KW"/>
</dbReference>
<protein>
    <submittedName>
        <fullName evidence="5">Type III-B CRISPR-associated protein Cas10/Cmr2</fullName>
    </submittedName>
</protein>
<dbReference type="InterPro" id="IPR054767">
    <property type="entry name" value="Cas10-Cmr2_palm2"/>
</dbReference>
<dbReference type="NCBIfam" id="TIGR02577">
    <property type="entry name" value="cas_TM1794_Cmr2"/>
    <property type="match status" value="1"/>
</dbReference>
<gene>
    <name evidence="5" type="primary">cas10</name>
    <name evidence="5" type="ORF">ENT08_09200</name>
</gene>
<dbReference type="InterPro" id="IPR038242">
    <property type="entry name" value="Cmr2_N"/>
</dbReference>
<dbReference type="Pfam" id="PF12469">
    <property type="entry name" value="Cmr2_N"/>
    <property type="match status" value="1"/>
</dbReference>
<dbReference type="GO" id="GO:0051607">
    <property type="term" value="P:defense response to virus"/>
    <property type="evidence" value="ECO:0007669"/>
    <property type="project" value="UniProtKB-KW"/>
</dbReference>
<feature type="domain" description="CRISPR-associated protein Cmr2 N-terminal" evidence="3">
    <location>
        <begin position="6"/>
        <end position="113"/>
    </location>
</feature>
<keyword evidence="2" id="KW-0051">Antiviral defense</keyword>
<dbReference type="InterPro" id="IPR024615">
    <property type="entry name" value="CRISPR-assoc_Cmr2_N"/>
</dbReference>
<dbReference type="AlphaFoldDB" id="A0A7V4G9J0"/>
<dbReference type="Gene3D" id="3.30.70.2220">
    <property type="entry name" value="CRISPR-Cas system, Cmr2 subunit, D1 domain, cysteine cluster"/>
    <property type="match status" value="1"/>
</dbReference>
<dbReference type="InterPro" id="IPR013407">
    <property type="entry name" value="CRISPR-assoc_prot_Cmr2"/>
</dbReference>
<evidence type="ECO:0000259" key="4">
    <source>
        <dbReference type="Pfam" id="PF22335"/>
    </source>
</evidence>
<sequence>MAKYMVLFQIGPVQEFIRAARKTQDYWASSFLLSYLNCQAIYAFGKHNVVFPQVTSSSFFDNALKSTSFWKGVSDSAAYIPSVPNRFFGIIESDNPEKQLKKAKEAVYESWKKNLSENVLKTINNKWKSVIDVTLWNDQINDRALEILYVWREWDEGEDYGAAYRATEALMGARKASRIFPALNPQTGYACSLCGLRVALGSSLVKTREKLRNWWQANIREKFTYRFREGEYLCTVCTVKRLYPEVVFSRAGDVPSTSTMATITWQKELQGLLTHPSLTQEEMKNLQKCLNQFRNEAKTAARQLSEPETASLPPYFAHLKIKTDQLLEVEGDWLIPSWYQHRERREKAKAALESLKKLKETVTGLVAKVNKAAPSAPIRVNEPPLYLALITADGDNMGAYLASCTQDEHQKISQRLQTFATEAVPEVIEHDRPGFILYWGGDEGLALVSLADLLPALRALHEKWKRVVLNGQDKPTLSAGAVIFHHQYPLRQAMREVFQTLEYAKSLRSYNREKDAWAVKILKRSGAPLLTRAHWHYDHEGTTVRPLELLNKFIDAYQGEKLSPRWLAALQAEERVLDDPPDSWKKPEKENWWDTAKDLFDHEVKRLLHRQASEDWKRSGGLDQLVSQVQALNQVISGIPPQRNLVRYQDLKGMLHLSHYIAKGGGR</sequence>
<dbReference type="Gene3D" id="3.30.70.270">
    <property type="match status" value="1"/>
</dbReference>
<dbReference type="EMBL" id="DSXI01000546">
    <property type="protein sequence ID" value="HGS05889.1"/>
    <property type="molecule type" value="Genomic_DNA"/>
</dbReference>
<evidence type="ECO:0000313" key="5">
    <source>
        <dbReference type="EMBL" id="HGS05889.1"/>
    </source>
</evidence>
<organism evidence="5">
    <name type="scientific">Desulfobacca acetoxidans</name>
    <dbReference type="NCBI Taxonomy" id="60893"/>
    <lineage>
        <taxon>Bacteria</taxon>
        <taxon>Pseudomonadati</taxon>
        <taxon>Thermodesulfobacteriota</taxon>
        <taxon>Desulfobaccia</taxon>
        <taxon>Desulfobaccales</taxon>
        <taxon>Desulfobaccaceae</taxon>
        <taxon>Desulfobacca</taxon>
    </lineage>
</organism>
<accession>A0A7V4G9J0</accession>
<comment type="caution">
    <text evidence="5">The sequence shown here is derived from an EMBL/GenBank/DDBJ whole genome shotgun (WGS) entry which is preliminary data.</text>
</comment>
<evidence type="ECO:0000256" key="2">
    <source>
        <dbReference type="ARBA" id="ARBA00023118"/>
    </source>
</evidence>